<dbReference type="RefSeq" id="WP_176104964.1">
    <property type="nucleotide sequence ID" value="NZ_JAALDK010000001.1"/>
</dbReference>
<dbReference type="Proteomes" id="UP000594380">
    <property type="component" value="Unassembled WGS sequence"/>
</dbReference>
<name>A0A7Y6MX62_9BURK</name>
<dbReference type="EMBL" id="JAALDK010000001">
    <property type="protein sequence ID" value="NUX99416.1"/>
    <property type="molecule type" value="Genomic_DNA"/>
</dbReference>
<protein>
    <submittedName>
        <fullName evidence="1">Uncharacterized protein</fullName>
    </submittedName>
</protein>
<dbReference type="AlphaFoldDB" id="A0A7Y6MX62"/>
<accession>A0A7Y6MX62</accession>
<reference evidence="1 2" key="1">
    <citation type="submission" date="2020-02" db="EMBL/GenBank/DDBJ databases">
        <title>Paraburkholderia simonii sp. nov. and Paraburkholderia youngii sp. nov. Brazilian and Mexican Mimosa-associated rhizobia.</title>
        <authorList>
            <person name="Mavima L."/>
            <person name="Beukes C.W."/>
            <person name="Chan W.Y."/>
            <person name="Palmer M."/>
            <person name="De Meyer S.E."/>
            <person name="James E.K."/>
            <person name="Venter S.N."/>
            <person name="Steenkamp E.T."/>
        </authorList>
    </citation>
    <scope>NUCLEOTIDE SEQUENCE [LARGE SCALE GENOMIC DNA]</scope>
    <source>
        <strain evidence="1 2">JPY169</strain>
    </source>
</reference>
<evidence type="ECO:0000313" key="1">
    <source>
        <dbReference type="EMBL" id="NUX99416.1"/>
    </source>
</evidence>
<gene>
    <name evidence="1" type="ORF">G5S42_06680</name>
</gene>
<dbReference type="GeneID" id="301100029"/>
<proteinExistence type="predicted"/>
<organism evidence="1 2">
    <name type="scientific">Paraburkholderia youngii</name>
    <dbReference type="NCBI Taxonomy" id="2782701"/>
    <lineage>
        <taxon>Bacteria</taxon>
        <taxon>Pseudomonadati</taxon>
        <taxon>Pseudomonadota</taxon>
        <taxon>Betaproteobacteria</taxon>
        <taxon>Burkholderiales</taxon>
        <taxon>Burkholderiaceae</taxon>
        <taxon>Paraburkholderia</taxon>
    </lineage>
</organism>
<sequence length="52" mass="5883">MILAYDQLLLRPLVAWADKFRMETTSSGNAPQSWLLDMMPPATFRRSSLASP</sequence>
<evidence type="ECO:0000313" key="2">
    <source>
        <dbReference type="Proteomes" id="UP000594380"/>
    </source>
</evidence>
<comment type="caution">
    <text evidence="1">The sequence shown here is derived from an EMBL/GenBank/DDBJ whole genome shotgun (WGS) entry which is preliminary data.</text>
</comment>